<evidence type="ECO:0000313" key="3">
    <source>
        <dbReference type="Proteomes" id="UP001215598"/>
    </source>
</evidence>
<organism evidence="2 3">
    <name type="scientific">Mycena metata</name>
    <dbReference type="NCBI Taxonomy" id="1033252"/>
    <lineage>
        <taxon>Eukaryota</taxon>
        <taxon>Fungi</taxon>
        <taxon>Dikarya</taxon>
        <taxon>Basidiomycota</taxon>
        <taxon>Agaricomycotina</taxon>
        <taxon>Agaricomycetes</taxon>
        <taxon>Agaricomycetidae</taxon>
        <taxon>Agaricales</taxon>
        <taxon>Marasmiineae</taxon>
        <taxon>Mycenaceae</taxon>
        <taxon>Mycena</taxon>
    </lineage>
</organism>
<accession>A0AAD7IFD9</accession>
<reference evidence="2" key="1">
    <citation type="submission" date="2023-03" db="EMBL/GenBank/DDBJ databases">
        <title>Massive genome expansion in bonnet fungi (Mycena s.s.) driven by repeated elements and novel gene families across ecological guilds.</title>
        <authorList>
            <consortium name="Lawrence Berkeley National Laboratory"/>
            <person name="Harder C.B."/>
            <person name="Miyauchi S."/>
            <person name="Viragh M."/>
            <person name="Kuo A."/>
            <person name="Thoen E."/>
            <person name="Andreopoulos B."/>
            <person name="Lu D."/>
            <person name="Skrede I."/>
            <person name="Drula E."/>
            <person name="Henrissat B."/>
            <person name="Morin E."/>
            <person name="Kohler A."/>
            <person name="Barry K."/>
            <person name="LaButti K."/>
            <person name="Morin E."/>
            <person name="Salamov A."/>
            <person name="Lipzen A."/>
            <person name="Mereny Z."/>
            <person name="Hegedus B."/>
            <person name="Baldrian P."/>
            <person name="Stursova M."/>
            <person name="Weitz H."/>
            <person name="Taylor A."/>
            <person name="Grigoriev I.V."/>
            <person name="Nagy L.G."/>
            <person name="Martin F."/>
            <person name="Kauserud H."/>
        </authorList>
    </citation>
    <scope>NUCLEOTIDE SEQUENCE</scope>
    <source>
        <strain evidence="2">CBHHK182m</strain>
    </source>
</reference>
<feature type="compositionally biased region" description="Basic and acidic residues" evidence="1">
    <location>
        <begin position="61"/>
        <end position="75"/>
    </location>
</feature>
<sequence length="336" mass="37598">MEYLPPAQTTKTAIDDTKIQLYCTPWSSGRHMRSKYSSALQSGFGASAHEDSAVPSTRAHVPADMRTRIKKKSENQGESSGMRVREGKAREKTRRKGNKCAASTHTLKPSRHREEATQPSTSREAAGARGGLWWAAGRFKHMSFSGAAVKLRRRQFGRQEWLRPDGAVKDAAKDVVWGEARPRDGTADGEKYWVDGMAKQRRRRLVFWRGGGGRHQKKRSRTHNHINAACQDHLAPSPKARNIHLASEAQELAGMGGPGKPPQVLLRVMLVSNGAPINDRIDRDWKPKNHQGWKYSPDCTRSPQKIVHSLSGWKSVSNTVIARNTAFKTSIRKTRK</sequence>
<feature type="region of interest" description="Disordered" evidence="1">
    <location>
        <begin position="47"/>
        <end position="126"/>
    </location>
</feature>
<comment type="caution">
    <text evidence="2">The sequence shown here is derived from an EMBL/GenBank/DDBJ whole genome shotgun (WGS) entry which is preliminary data.</text>
</comment>
<dbReference type="EMBL" id="JARKIB010000097">
    <property type="protein sequence ID" value="KAJ7741834.1"/>
    <property type="molecule type" value="Genomic_DNA"/>
</dbReference>
<keyword evidence="3" id="KW-1185">Reference proteome</keyword>
<evidence type="ECO:0000313" key="2">
    <source>
        <dbReference type="EMBL" id="KAJ7741834.1"/>
    </source>
</evidence>
<protein>
    <submittedName>
        <fullName evidence="2">Uncharacterized protein</fullName>
    </submittedName>
</protein>
<dbReference type="AlphaFoldDB" id="A0AAD7IFD9"/>
<gene>
    <name evidence="2" type="ORF">B0H16DRAFT_1464274</name>
</gene>
<evidence type="ECO:0000256" key="1">
    <source>
        <dbReference type="SAM" id="MobiDB-lite"/>
    </source>
</evidence>
<proteinExistence type="predicted"/>
<name>A0AAD7IFD9_9AGAR</name>
<dbReference type="Proteomes" id="UP001215598">
    <property type="component" value="Unassembled WGS sequence"/>
</dbReference>